<gene>
    <name evidence="2" type="ORF">F945_01955</name>
</gene>
<name>S3P4Q2_9GAMM</name>
<sequence>MGGKPKIVQQDPEADARKAAEEAAIKTNAKTAQRNKNRSQSMLAGADAPQQKTTLGGG</sequence>
<feature type="compositionally biased region" description="Basic and acidic residues" evidence="1">
    <location>
        <begin position="14"/>
        <end position="24"/>
    </location>
</feature>
<dbReference type="PATRIC" id="fig|421052.3.peg.1910"/>
<feature type="compositionally biased region" description="Polar residues" evidence="1">
    <location>
        <begin position="28"/>
        <end position="42"/>
    </location>
</feature>
<comment type="caution">
    <text evidence="2">The sequence shown here is derived from an EMBL/GenBank/DDBJ whole genome shotgun (WGS) entry which is preliminary data.</text>
</comment>
<keyword evidence="3" id="KW-1185">Reference proteome</keyword>
<dbReference type="HOGENOM" id="CLU_207605_0_0_6"/>
<dbReference type="AlphaFoldDB" id="S3P4Q2"/>
<organism evidence="2 3">
    <name type="scientific">Acinetobacter rudis CIP 110305</name>
    <dbReference type="NCBI Taxonomy" id="421052"/>
    <lineage>
        <taxon>Bacteria</taxon>
        <taxon>Pseudomonadati</taxon>
        <taxon>Pseudomonadota</taxon>
        <taxon>Gammaproteobacteria</taxon>
        <taxon>Moraxellales</taxon>
        <taxon>Moraxellaceae</taxon>
        <taxon>Acinetobacter</taxon>
    </lineage>
</organism>
<dbReference type="RefSeq" id="WP_016656362.1">
    <property type="nucleotide sequence ID" value="NZ_KE340353.1"/>
</dbReference>
<dbReference type="STRING" id="632955.GCA_000829675_00714"/>
<evidence type="ECO:0000256" key="1">
    <source>
        <dbReference type="SAM" id="MobiDB-lite"/>
    </source>
</evidence>
<proteinExistence type="predicted"/>
<dbReference type="Proteomes" id="UP000014568">
    <property type="component" value="Unassembled WGS sequence"/>
</dbReference>
<evidence type="ECO:0000313" key="2">
    <source>
        <dbReference type="EMBL" id="EPF73796.1"/>
    </source>
</evidence>
<protein>
    <submittedName>
        <fullName evidence="2">Uncharacterized protein</fullName>
    </submittedName>
</protein>
<feature type="region of interest" description="Disordered" evidence="1">
    <location>
        <begin position="1"/>
        <end position="58"/>
    </location>
</feature>
<reference evidence="2 3" key="1">
    <citation type="submission" date="2013-06" db="EMBL/GenBank/DDBJ databases">
        <title>The Genome Sequence of Acinetobacter rudis CIP 110305.</title>
        <authorList>
            <consortium name="The Broad Institute Genome Sequencing Platform"/>
            <consortium name="The Broad Institute Genome Sequencing Center for Infectious Disease"/>
            <person name="Cerqueira G."/>
            <person name="Feldgarden M."/>
            <person name="Courvalin P."/>
            <person name="Perichon B."/>
            <person name="Grillot-Courvalin C."/>
            <person name="Clermont D."/>
            <person name="Rocha E."/>
            <person name="Yoon E.-J."/>
            <person name="Nemec A."/>
            <person name="Young S.K."/>
            <person name="Zeng Q."/>
            <person name="Gargeya S."/>
            <person name="Fitzgerald M."/>
            <person name="Abouelleil A."/>
            <person name="Alvarado L."/>
            <person name="Berlin A.M."/>
            <person name="Chapman S.B."/>
            <person name="Dewar J."/>
            <person name="Goldberg J."/>
            <person name="Griggs A."/>
            <person name="Gujja S."/>
            <person name="Hansen M."/>
            <person name="Howarth C."/>
            <person name="Imamovic A."/>
            <person name="Larimer J."/>
            <person name="McCowan C."/>
            <person name="Murphy C."/>
            <person name="Pearson M."/>
            <person name="Priest M."/>
            <person name="Roberts A."/>
            <person name="Saif S."/>
            <person name="Shea T."/>
            <person name="Sykes S."/>
            <person name="Wortman J."/>
            <person name="Nusbaum C."/>
            <person name="Birren B."/>
        </authorList>
    </citation>
    <scope>NUCLEOTIDE SEQUENCE [LARGE SCALE GENOMIC DNA]</scope>
    <source>
        <strain evidence="2 3">CIP 110305</strain>
    </source>
</reference>
<dbReference type="EMBL" id="ATGI01000023">
    <property type="protein sequence ID" value="EPF73796.1"/>
    <property type="molecule type" value="Genomic_DNA"/>
</dbReference>
<accession>S3P4Q2</accession>
<evidence type="ECO:0000313" key="3">
    <source>
        <dbReference type="Proteomes" id="UP000014568"/>
    </source>
</evidence>